<dbReference type="EMBL" id="CP016020">
    <property type="protein sequence ID" value="APH07110.1"/>
    <property type="molecule type" value="Genomic_DNA"/>
</dbReference>
<evidence type="ECO:0000313" key="2">
    <source>
        <dbReference type="Proteomes" id="UP000181936"/>
    </source>
</evidence>
<dbReference type="Proteomes" id="UP000181936">
    <property type="component" value="Chromosome"/>
</dbReference>
<protein>
    <recommendedName>
        <fullName evidence="3">DUF4362 domain-containing protein</fullName>
    </recommendedName>
</protein>
<sequence>MNENELSRGVSSDFIPSVEDIVDSHGDIRNLETFFTYLEKVSEKVPETIRVVKYTTEGAPIIHDLAYDGENHIISTIDSTRDEFGQGDISRAICKSIEKEEMVDRTDYSLSGCDVVEHDRLILVEWE</sequence>
<dbReference type="Pfam" id="PF14275">
    <property type="entry name" value="DUF4362"/>
    <property type="match status" value="1"/>
</dbReference>
<gene>
    <name evidence="1" type="ORF">A9C19_13490</name>
</gene>
<reference evidence="1 2" key="1">
    <citation type="journal article" date="2016" name="Sci. Rep.">
        <title>Complete genome sequence and transcriptomic analysis of a novel marine strain Bacillus weihaiensis reveals the mechanism of brown algae degradation.</title>
        <authorList>
            <person name="Zhu Y."/>
            <person name="Chen P."/>
            <person name="Bao Y."/>
            <person name="Men Y."/>
            <person name="Zeng Y."/>
            <person name="Yang J."/>
            <person name="Sun J."/>
            <person name="Sun Y."/>
        </authorList>
    </citation>
    <scope>NUCLEOTIDE SEQUENCE [LARGE SCALE GENOMIC DNA]</scope>
    <source>
        <strain evidence="1 2">Alg07</strain>
    </source>
</reference>
<proteinExistence type="predicted"/>
<dbReference type="AlphaFoldDB" id="A0A1L3MXU8"/>
<keyword evidence="2" id="KW-1185">Reference proteome</keyword>
<evidence type="ECO:0008006" key="3">
    <source>
        <dbReference type="Google" id="ProtNLM"/>
    </source>
</evidence>
<organism evidence="1 2">
    <name type="scientific">Bacillus weihaiensis</name>
    <dbReference type="NCBI Taxonomy" id="1547283"/>
    <lineage>
        <taxon>Bacteria</taxon>
        <taxon>Bacillati</taxon>
        <taxon>Bacillota</taxon>
        <taxon>Bacilli</taxon>
        <taxon>Bacillales</taxon>
        <taxon>Bacillaceae</taxon>
        <taxon>Bacillus</taxon>
    </lineage>
</organism>
<dbReference type="KEGG" id="bwh:A9C19_13490"/>
<accession>A0A1L3MXU8</accession>
<evidence type="ECO:0000313" key="1">
    <source>
        <dbReference type="EMBL" id="APH07110.1"/>
    </source>
</evidence>
<dbReference type="InterPro" id="IPR025372">
    <property type="entry name" value="DUF4362"/>
</dbReference>
<name>A0A1L3MXU8_9BACI</name>